<feature type="domain" description="Glucose/Sorbosone dehydrogenase" evidence="2">
    <location>
        <begin position="81"/>
        <end position="372"/>
    </location>
</feature>
<dbReference type="InterPro" id="IPR011041">
    <property type="entry name" value="Quinoprot_gluc/sorb_DH_b-prop"/>
</dbReference>
<name>A0A0A0J4H4_9MICO</name>
<dbReference type="EMBL" id="AVPJ01000007">
    <property type="protein sequence ID" value="KGN32270.1"/>
    <property type="molecule type" value="Genomic_DNA"/>
</dbReference>
<gene>
    <name evidence="3" type="ORF">N802_18070</name>
</gene>
<proteinExistence type="predicted"/>
<dbReference type="AlphaFoldDB" id="A0A0A0J4H4"/>
<comment type="caution">
    <text evidence="3">The sequence shown here is derived from an EMBL/GenBank/DDBJ whole genome shotgun (WGS) entry which is preliminary data.</text>
</comment>
<dbReference type="Pfam" id="PF07995">
    <property type="entry name" value="GSDH"/>
    <property type="match status" value="1"/>
</dbReference>
<keyword evidence="4" id="KW-1185">Reference proteome</keyword>
<dbReference type="PANTHER" id="PTHR19328:SF13">
    <property type="entry name" value="HIPL1 PROTEIN"/>
    <property type="match status" value="1"/>
</dbReference>
<sequence>MPSAHLALPARRGIVPTGVGLTLALVLVGCGGSGDGTEPPSTSPPASASSTAPSPTPTSTSTGTPTGPIPTGAPTDVSTGLDVPWGIAFLPDGDALVTLRDRAEVVRVAPDGSRTSLGNIAGVDASGEGGLLGVAVSPTFATDSTVHLYFTAEGDNRVVRTTLGADGFGSVTPVLTGIPKAGNHNGGRIAWGPDRFLYVATGDAAEPSRSQDRANLGGKILRITADGSPAPGNPFAGSRVWSLGHRNVQGLAWAEDGTMYASEFGQNSWDELNAIEPGKNYGWPEVEGIESGGDFVAPIAQWATSDASPSGIVVGPDGAVYLAALRGESLWKVPVDAGRRTGEPVRLLQSRFGRIRDVVTAPDRSLWILSNNTFRGDPRPGDDRIVRVPVG</sequence>
<evidence type="ECO:0000313" key="4">
    <source>
        <dbReference type="Proteomes" id="UP000030002"/>
    </source>
</evidence>
<dbReference type="eggNOG" id="COG2133">
    <property type="taxonomic scope" value="Bacteria"/>
</dbReference>
<evidence type="ECO:0000313" key="3">
    <source>
        <dbReference type="EMBL" id="KGN32270.1"/>
    </source>
</evidence>
<dbReference type="InterPro" id="IPR011042">
    <property type="entry name" value="6-blade_b-propeller_TolB-like"/>
</dbReference>
<evidence type="ECO:0000256" key="1">
    <source>
        <dbReference type="SAM" id="MobiDB-lite"/>
    </source>
</evidence>
<accession>A0A0A0J4H4</accession>
<dbReference type="Proteomes" id="UP000030002">
    <property type="component" value="Unassembled WGS sequence"/>
</dbReference>
<reference evidence="3 4" key="1">
    <citation type="submission" date="2013-08" db="EMBL/GenBank/DDBJ databases">
        <title>The genome sequence of Knoellia sinensis.</title>
        <authorList>
            <person name="Zhu W."/>
            <person name="Wang G."/>
        </authorList>
    </citation>
    <scope>NUCLEOTIDE SEQUENCE [LARGE SCALE GENOMIC DNA]</scope>
    <source>
        <strain evidence="3 4">KCTC 19936</strain>
    </source>
</reference>
<organism evidence="3 4">
    <name type="scientific">Knoellia sinensis KCTC 19936</name>
    <dbReference type="NCBI Taxonomy" id="1385520"/>
    <lineage>
        <taxon>Bacteria</taxon>
        <taxon>Bacillati</taxon>
        <taxon>Actinomycetota</taxon>
        <taxon>Actinomycetes</taxon>
        <taxon>Micrococcales</taxon>
        <taxon>Intrasporangiaceae</taxon>
        <taxon>Knoellia</taxon>
    </lineage>
</organism>
<dbReference type="Gene3D" id="2.120.10.30">
    <property type="entry name" value="TolB, C-terminal domain"/>
    <property type="match status" value="1"/>
</dbReference>
<evidence type="ECO:0000259" key="2">
    <source>
        <dbReference type="Pfam" id="PF07995"/>
    </source>
</evidence>
<dbReference type="RefSeq" id="WP_035915919.1">
    <property type="nucleotide sequence ID" value="NZ_AVPJ01000007.1"/>
</dbReference>
<dbReference type="PANTHER" id="PTHR19328">
    <property type="entry name" value="HEDGEHOG-INTERACTING PROTEIN"/>
    <property type="match status" value="1"/>
</dbReference>
<dbReference type="STRING" id="1385520.N802_18070"/>
<dbReference type="OrthoDB" id="9770043at2"/>
<dbReference type="SUPFAM" id="SSF50952">
    <property type="entry name" value="Soluble quinoprotein glucose dehydrogenase"/>
    <property type="match status" value="1"/>
</dbReference>
<feature type="compositionally biased region" description="Low complexity" evidence="1">
    <location>
        <begin position="36"/>
        <end position="75"/>
    </location>
</feature>
<dbReference type="InterPro" id="IPR012938">
    <property type="entry name" value="Glc/Sorbosone_DH"/>
</dbReference>
<protein>
    <submittedName>
        <fullName evidence="3">Glucose sorbosone dehydrogenase</fullName>
    </submittedName>
</protein>
<feature type="region of interest" description="Disordered" evidence="1">
    <location>
        <begin position="34"/>
        <end position="77"/>
    </location>
</feature>